<keyword evidence="5" id="KW-0067">ATP-binding</keyword>
<dbReference type="PROSITE" id="PS50109">
    <property type="entry name" value="HIS_KIN"/>
    <property type="match status" value="1"/>
</dbReference>
<feature type="transmembrane region" description="Helical" evidence="7">
    <location>
        <begin position="12"/>
        <end position="33"/>
    </location>
</feature>
<feature type="domain" description="Histidine kinase" evidence="8">
    <location>
        <begin position="295"/>
        <end position="425"/>
    </location>
</feature>
<keyword evidence="1" id="KW-0597">Phosphoprotein</keyword>
<dbReference type="InterPro" id="IPR003594">
    <property type="entry name" value="HATPase_dom"/>
</dbReference>
<dbReference type="AlphaFoldDB" id="A0A4S4BLP0"/>
<dbReference type="Pfam" id="PF14689">
    <property type="entry name" value="SPOB_a"/>
    <property type="match status" value="1"/>
</dbReference>
<dbReference type="Pfam" id="PF14501">
    <property type="entry name" value="HATPase_c_5"/>
    <property type="match status" value="1"/>
</dbReference>
<organism evidence="9 10">
    <name type="scientific">Cohnella fermenti</name>
    <dbReference type="NCBI Taxonomy" id="2565925"/>
    <lineage>
        <taxon>Bacteria</taxon>
        <taxon>Bacillati</taxon>
        <taxon>Bacillota</taxon>
        <taxon>Bacilli</taxon>
        <taxon>Bacillales</taxon>
        <taxon>Paenibacillaceae</taxon>
        <taxon>Cohnella</taxon>
    </lineage>
</organism>
<comment type="caution">
    <text evidence="9">The sequence shown here is derived from an EMBL/GenBank/DDBJ whole genome shotgun (WGS) entry which is preliminary data.</text>
</comment>
<evidence type="ECO:0000256" key="4">
    <source>
        <dbReference type="ARBA" id="ARBA00022777"/>
    </source>
</evidence>
<dbReference type="SUPFAM" id="SSF55874">
    <property type="entry name" value="ATPase domain of HSP90 chaperone/DNA topoisomerase II/histidine kinase"/>
    <property type="match status" value="1"/>
</dbReference>
<dbReference type="SUPFAM" id="SSF55890">
    <property type="entry name" value="Sporulation response regulatory protein Spo0B"/>
    <property type="match status" value="1"/>
</dbReference>
<evidence type="ECO:0000313" key="9">
    <source>
        <dbReference type="EMBL" id="THF74751.1"/>
    </source>
</evidence>
<dbReference type="GO" id="GO:0005524">
    <property type="term" value="F:ATP binding"/>
    <property type="evidence" value="ECO:0007669"/>
    <property type="project" value="UniProtKB-KW"/>
</dbReference>
<keyword evidence="7" id="KW-0472">Membrane</keyword>
<keyword evidence="3" id="KW-0547">Nucleotide-binding</keyword>
<dbReference type="PANTHER" id="PTHR40448:SF1">
    <property type="entry name" value="TWO-COMPONENT SENSOR HISTIDINE KINASE"/>
    <property type="match status" value="1"/>
</dbReference>
<evidence type="ECO:0000259" key="8">
    <source>
        <dbReference type="PROSITE" id="PS50109"/>
    </source>
</evidence>
<reference evidence="9 10" key="1">
    <citation type="submission" date="2019-04" db="EMBL/GenBank/DDBJ databases">
        <title>Cohnella sp. nov. isolated from preserved vegetables.</title>
        <authorList>
            <person name="Lin S.-Y."/>
            <person name="Hung M.-H."/>
            <person name="Young C.-C."/>
        </authorList>
    </citation>
    <scope>NUCLEOTIDE SEQUENCE [LARGE SCALE GENOMIC DNA]</scope>
    <source>
        <strain evidence="9 10">CC-MHH1044</strain>
    </source>
</reference>
<evidence type="ECO:0000256" key="6">
    <source>
        <dbReference type="ARBA" id="ARBA00023012"/>
    </source>
</evidence>
<accession>A0A4S4BLP0</accession>
<gene>
    <name evidence="9" type="ORF">E6C55_24395</name>
</gene>
<dbReference type="InterPro" id="IPR005467">
    <property type="entry name" value="His_kinase_dom"/>
</dbReference>
<feature type="transmembrane region" description="Helical" evidence="7">
    <location>
        <begin position="182"/>
        <end position="207"/>
    </location>
</feature>
<dbReference type="InterPro" id="IPR016120">
    <property type="entry name" value="Sig_transdc_His_kin_SpoOB"/>
</dbReference>
<dbReference type="PANTHER" id="PTHR40448">
    <property type="entry name" value="TWO-COMPONENT SENSOR HISTIDINE KINASE"/>
    <property type="match status" value="1"/>
</dbReference>
<evidence type="ECO:0000256" key="2">
    <source>
        <dbReference type="ARBA" id="ARBA00022679"/>
    </source>
</evidence>
<protein>
    <submittedName>
        <fullName evidence="9">GHKL domain-containing protein</fullName>
    </submittedName>
</protein>
<dbReference type="Proteomes" id="UP000310636">
    <property type="component" value="Unassembled WGS sequence"/>
</dbReference>
<dbReference type="Gene3D" id="3.30.565.10">
    <property type="entry name" value="Histidine kinase-like ATPase, C-terminal domain"/>
    <property type="match status" value="1"/>
</dbReference>
<keyword evidence="10" id="KW-1185">Reference proteome</keyword>
<dbReference type="OrthoDB" id="1634477at2"/>
<dbReference type="InterPro" id="IPR032834">
    <property type="entry name" value="NatK-like_C"/>
</dbReference>
<dbReference type="InterPro" id="IPR039506">
    <property type="entry name" value="SPOB_a"/>
</dbReference>
<dbReference type="GO" id="GO:0000155">
    <property type="term" value="F:phosphorelay sensor kinase activity"/>
    <property type="evidence" value="ECO:0007669"/>
    <property type="project" value="InterPro"/>
</dbReference>
<evidence type="ECO:0000256" key="3">
    <source>
        <dbReference type="ARBA" id="ARBA00022741"/>
    </source>
</evidence>
<evidence type="ECO:0000256" key="7">
    <source>
        <dbReference type="SAM" id="Phobius"/>
    </source>
</evidence>
<evidence type="ECO:0000256" key="1">
    <source>
        <dbReference type="ARBA" id="ARBA00022553"/>
    </source>
</evidence>
<keyword evidence="7" id="KW-0812">Transmembrane</keyword>
<dbReference type="InterPro" id="IPR036890">
    <property type="entry name" value="HATPase_C_sf"/>
</dbReference>
<dbReference type="SMART" id="SM00387">
    <property type="entry name" value="HATPase_c"/>
    <property type="match status" value="1"/>
</dbReference>
<keyword evidence="7" id="KW-1133">Transmembrane helix</keyword>
<dbReference type="EMBL" id="SSOB01000038">
    <property type="protein sequence ID" value="THF74751.1"/>
    <property type="molecule type" value="Genomic_DNA"/>
</dbReference>
<dbReference type="GO" id="GO:0042802">
    <property type="term" value="F:identical protein binding"/>
    <property type="evidence" value="ECO:0007669"/>
    <property type="project" value="TreeGrafter"/>
</dbReference>
<keyword evidence="4" id="KW-0418">Kinase</keyword>
<dbReference type="Gene3D" id="1.10.287.130">
    <property type="match status" value="1"/>
</dbReference>
<proteinExistence type="predicted"/>
<keyword evidence="6" id="KW-0902">Two-component regulatory system</keyword>
<name>A0A4S4BLP0_9BACL</name>
<keyword evidence="2" id="KW-0808">Transferase</keyword>
<evidence type="ECO:0000256" key="5">
    <source>
        <dbReference type="ARBA" id="ARBA00022840"/>
    </source>
</evidence>
<evidence type="ECO:0000313" key="10">
    <source>
        <dbReference type="Proteomes" id="UP000310636"/>
    </source>
</evidence>
<sequence length="427" mass="47663">MSLRARRLRMKKTIMIIALVIIAIVIQHVLYFLQTKHSLTELLKRQSQSASEQFEAYLNALPSADELQDSLALDRLLASVVSAQNDLLEIAAFDADHAIPERIFGHYSFGTKQDADLMRKAKSSNQAIFGIQTVQGQRIMKMFAPITLSLSSVDGSFPPSSLKVLIAVTSNYRFVQQALNKLLVTMILTSGTISAALIDIVLIVRLISRARARDIKTTQENYIDNMKQLYASVRGQQHDLLNHMNAIHALVALEKYEDLDNYTKELIGDISFTSDILIIGQPAMSAIIHAKSLVAKQKQIQFTFDFEGLSGYPIGVRSVDITRIMGNLIDNSFDAVIGMEEGLRQVNIRGWIEGNKLYLTISNPGSITPEEAKSIFKPWYSLKKEHTGLGLSIVKQLVGKYKGSIHLNLEQPGQVRFDVMLALFKGR</sequence>